<dbReference type="STRING" id="1423729.FC80_GL001140"/>
<name>A0A0R2CEV7_9LACO</name>
<evidence type="ECO:0000313" key="2">
    <source>
        <dbReference type="EMBL" id="KRM90241.1"/>
    </source>
</evidence>
<dbReference type="OrthoDB" id="1661582at2"/>
<evidence type="ECO:0000256" key="1">
    <source>
        <dbReference type="SAM" id="Phobius"/>
    </source>
</evidence>
<gene>
    <name evidence="2" type="ORF">FC80_GL001140</name>
</gene>
<keyword evidence="3" id="KW-1185">Reference proteome</keyword>
<sequence length="452" mass="51460">MFKKINRNKLLFFGLQILLGIIMSLWIYSTPLWDDDFEPARYLNVWQMLLQTKVDYFNWNGRIVGQTLFRFLASGNQIIVSILDGFMFVLLTVLVYMLSVGRKHKTINNLGYISVLLALMISIPVFGQTILWRAGAGNYLWVTTINLLFVTLYTNDNYLETSKPITKSIQVFIFVILALLSGLGSENTSGGTILFLLIYSVYNYKKHKKINIYKIIGMASLVIGYIVLILAPGAKIRTIAGMGKEYYDTPLIMRIIRGLYQVNSTINHFYVPLILLTVLLGVWTYNHRDSKLSFAYGITWILSGYAIIYALSFSPMGQDGGRPFFGGIIYILIGLFNLAPTDDDFTIGKGTTYIKQLAITGILISSFVLLPNGFYDSLKASKAINMRYTYIERNAKKANEDKKIIQVPPLSYYPQTKYSVNYQLEDIKFGENSWPNNLYDSFFKIRGITLPN</sequence>
<accession>A0A0R2CEV7</accession>
<feature type="transmembrane region" description="Helical" evidence="1">
    <location>
        <begin position="138"/>
        <end position="159"/>
    </location>
</feature>
<feature type="transmembrane region" description="Helical" evidence="1">
    <location>
        <begin position="292"/>
        <end position="311"/>
    </location>
</feature>
<proteinExistence type="predicted"/>
<feature type="transmembrane region" description="Helical" evidence="1">
    <location>
        <begin position="353"/>
        <end position="375"/>
    </location>
</feature>
<dbReference type="Proteomes" id="UP000051131">
    <property type="component" value="Unassembled WGS sequence"/>
</dbReference>
<keyword evidence="1" id="KW-1133">Transmembrane helix</keyword>
<feature type="transmembrane region" description="Helical" evidence="1">
    <location>
        <begin position="269"/>
        <end position="286"/>
    </location>
</feature>
<protein>
    <recommendedName>
        <fullName evidence="4">Teichoic acid polysaccharide export protein</fullName>
    </recommendedName>
</protein>
<evidence type="ECO:0000313" key="3">
    <source>
        <dbReference type="Proteomes" id="UP000051131"/>
    </source>
</evidence>
<feature type="transmembrane region" description="Helical" evidence="1">
    <location>
        <begin position="110"/>
        <end position="132"/>
    </location>
</feature>
<organism evidence="2 3">
    <name type="scientific">Liquorilactobacillus cacaonum DSM 21116</name>
    <dbReference type="NCBI Taxonomy" id="1423729"/>
    <lineage>
        <taxon>Bacteria</taxon>
        <taxon>Bacillati</taxon>
        <taxon>Bacillota</taxon>
        <taxon>Bacilli</taxon>
        <taxon>Lactobacillales</taxon>
        <taxon>Lactobacillaceae</taxon>
        <taxon>Liquorilactobacillus</taxon>
    </lineage>
</organism>
<feature type="transmembrane region" description="Helical" evidence="1">
    <location>
        <begin position="171"/>
        <end position="200"/>
    </location>
</feature>
<dbReference type="RefSeq" id="WP_057829365.1">
    <property type="nucleotide sequence ID" value="NZ_AYZE01000015.1"/>
</dbReference>
<feature type="transmembrane region" description="Helical" evidence="1">
    <location>
        <begin position="212"/>
        <end position="234"/>
    </location>
</feature>
<evidence type="ECO:0008006" key="4">
    <source>
        <dbReference type="Google" id="ProtNLM"/>
    </source>
</evidence>
<dbReference type="AlphaFoldDB" id="A0A0R2CEV7"/>
<feature type="transmembrane region" description="Helical" evidence="1">
    <location>
        <begin position="323"/>
        <end position="341"/>
    </location>
</feature>
<keyword evidence="1" id="KW-0472">Membrane</keyword>
<dbReference type="EMBL" id="AYZE01000015">
    <property type="protein sequence ID" value="KRM90241.1"/>
    <property type="molecule type" value="Genomic_DNA"/>
</dbReference>
<reference evidence="2 3" key="1">
    <citation type="journal article" date="2015" name="Genome Announc.">
        <title>Expanding the biotechnology potential of lactobacilli through comparative genomics of 213 strains and associated genera.</title>
        <authorList>
            <person name="Sun Z."/>
            <person name="Harris H.M."/>
            <person name="McCann A."/>
            <person name="Guo C."/>
            <person name="Argimon S."/>
            <person name="Zhang W."/>
            <person name="Yang X."/>
            <person name="Jeffery I.B."/>
            <person name="Cooney J.C."/>
            <person name="Kagawa T.F."/>
            <person name="Liu W."/>
            <person name="Song Y."/>
            <person name="Salvetti E."/>
            <person name="Wrobel A."/>
            <person name="Rasinkangas P."/>
            <person name="Parkhill J."/>
            <person name="Rea M.C."/>
            <person name="O'Sullivan O."/>
            <person name="Ritari J."/>
            <person name="Douillard F.P."/>
            <person name="Paul Ross R."/>
            <person name="Yang R."/>
            <person name="Briner A.E."/>
            <person name="Felis G.E."/>
            <person name="de Vos W.M."/>
            <person name="Barrangou R."/>
            <person name="Klaenhammer T.R."/>
            <person name="Caufield P.W."/>
            <person name="Cui Y."/>
            <person name="Zhang H."/>
            <person name="O'Toole P.W."/>
        </authorList>
    </citation>
    <scope>NUCLEOTIDE SEQUENCE [LARGE SCALE GENOMIC DNA]</scope>
    <source>
        <strain evidence="2 3">DSM 21116</strain>
    </source>
</reference>
<feature type="transmembrane region" description="Helical" evidence="1">
    <location>
        <begin position="12"/>
        <end position="29"/>
    </location>
</feature>
<dbReference type="InterPro" id="IPR045691">
    <property type="entry name" value="DUF6056"/>
</dbReference>
<dbReference type="Pfam" id="PF19528">
    <property type="entry name" value="DUF6056"/>
    <property type="match status" value="1"/>
</dbReference>
<dbReference type="PATRIC" id="fig|1423729.3.peg.1154"/>
<comment type="caution">
    <text evidence="2">The sequence shown here is derived from an EMBL/GenBank/DDBJ whole genome shotgun (WGS) entry which is preliminary data.</text>
</comment>
<keyword evidence="1" id="KW-0812">Transmembrane</keyword>
<feature type="transmembrane region" description="Helical" evidence="1">
    <location>
        <begin position="78"/>
        <end position="98"/>
    </location>
</feature>